<proteinExistence type="predicted"/>
<reference evidence="2" key="1">
    <citation type="journal article" date="2023" name="G3 (Bethesda)">
        <title>Whole genome assemblies of Zophobas morio and Tenebrio molitor.</title>
        <authorList>
            <person name="Kaur S."/>
            <person name="Stinson S.A."/>
            <person name="diCenzo G.C."/>
        </authorList>
    </citation>
    <scope>NUCLEOTIDE SEQUENCE</scope>
    <source>
        <strain evidence="2">QUZm001</strain>
    </source>
</reference>
<keyword evidence="3" id="KW-1185">Reference proteome</keyword>
<sequence length="251" mass="27529">MKVCVMMMILVGAMAEDLFEEKVYKDAVWFVKECGAKSLTLCLKEKALKFIERLPNNIDIGNGIRIKQSDSDRVSREYSSVRLPDETKEREAVIDRVLVERIFDYLRSHTLELKIPMIIQAVNEESENSLVEAARKEGGGGLGGYGGGGGKKGKGGKKGGMGAMMMMFYMKSAMMYAIGLKAIGAIAFKALIVAKVALTIATIVALKKIVDSKGSTSTYEVIAHSAHDHDHGHDRVYTPADLVYRGYRNGV</sequence>
<protein>
    <recommendedName>
        <fullName evidence="4">Osiris 11</fullName>
    </recommendedName>
</protein>
<evidence type="ECO:0000313" key="3">
    <source>
        <dbReference type="Proteomes" id="UP001168821"/>
    </source>
</evidence>
<evidence type="ECO:0000256" key="1">
    <source>
        <dbReference type="SAM" id="SignalP"/>
    </source>
</evidence>
<dbReference type="AlphaFoldDB" id="A0AA38M5D5"/>
<keyword evidence="1" id="KW-0732">Signal</keyword>
<evidence type="ECO:0000313" key="2">
    <source>
        <dbReference type="EMBL" id="KAJ3642982.1"/>
    </source>
</evidence>
<dbReference type="PANTHER" id="PTHR21879">
    <property type="entry name" value="FI03362P-RELATED-RELATED"/>
    <property type="match status" value="1"/>
</dbReference>
<dbReference type="GO" id="GO:0016020">
    <property type="term" value="C:membrane"/>
    <property type="evidence" value="ECO:0007669"/>
    <property type="project" value="TreeGrafter"/>
</dbReference>
<organism evidence="2 3">
    <name type="scientific">Zophobas morio</name>
    <dbReference type="NCBI Taxonomy" id="2755281"/>
    <lineage>
        <taxon>Eukaryota</taxon>
        <taxon>Metazoa</taxon>
        <taxon>Ecdysozoa</taxon>
        <taxon>Arthropoda</taxon>
        <taxon>Hexapoda</taxon>
        <taxon>Insecta</taxon>
        <taxon>Pterygota</taxon>
        <taxon>Neoptera</taxon>
        <taxon>Endopterygota</taxon>
        <taxon>Coleoptera</taxon>
        <taxon>Polyphaga</taxon>
        <taxon>Cucujiformia</taxon>
        <taxon>Tenebrionidae</taxon>
        <taxon>Zophobas</taxon>
    </lineage>
</organism>
<dbReference type="EMBL" id="JALNTZ010000008">
    <property type="protein sequence ID" value="KAJ3642982.1"/>
    <property type="molecule type" value="Genomic_DNA"/>
</dbReference>
<dbReference type="PANTHER" id="PTHR21879:SF1">
    <property type="entry name" value="FI01546P"/>
    <property type="match status" value="1"/>
</dbReference>
<feature type="signal peptide" evidence="1">
    <location>
        <begin position="1"/>
        <end position="15"/>
    </location>
</feature>
<feature type="chain" id="PRO_5041453474" description="Osiris 11" evidence="1">
    <location>
        <begin position="16"/>
        <end position="251"/>
    </location>
</feature>
<dbReference type="Proteomes" id="UP001168821">
    <property type="component" value="Unassembled WGS sequence"/>
</dbReference>
<dbReference type="Pfam" id="PF07898">
    <property type="entry name" value="DUF1676"/>
    <property type="match status" value="1"/>
</dbReference>
<name>A0AA38M5D5_9CUCU</name>
<gene>
    <name evidence="2" type="ORF">Zmor_025726</name>
</gene>
<accession>A0AA38M5D5</accession>
<dbReference type="InterPro" id="IPR012464">
    <property type="entry name" value="DUF1676"/>
</dbReference>
<evidence type="ECO:0008006" key="4">
    <source>
        <dbReference type="Google" id="ProtNLM"/>
    </source>
</evidence>
<comment type="caution">
    <text evidence="2">The sequence shown here is derived from an EMBL/GenBank/DDBJ whole genome shotgun (WGS) entry which is preliminary data.</text>
</comment>